<dbReference type="CDD" id="cd00093">
    <property type="entry name" value="HTH_XRE"/>
    <property type="match status" value="1"/>
</dbReference>
<dbReference type="AlphaFoldDB" id="A0AAP7A281"/>
<gene>
    <name evidence="4" type="ORF">HMI46_21715</name>
</gene>
<evidence type="ECO:0000313" key="5">
    <source>
        <dbReference type="Proteomes" id="UP000552038"/>
    </source>
</evidence>
<evidence type="ECO:0000313" key="4">
    <source>
        <dbReference type="EMBL" id="NOJ73154.1"/>
    </source>
</evidence>
<dbReference type="InterPro" id="IPR016137">
    <property type="entry name" value="RGS"/>
</dbReference>
<dbReference type="PROSITE" id="PS50943">
    <property type="entry name" value="HTH_CROC1"/>
    <property type="match status" value="1"/>
</dbReference>
<dbReference type="GO" id="GO:0003677">
    <property type="term" value="F:DNA binding"/>
    <property type="evidence" value="ECO:0007669"/>
    <property type="project" value="UniProtKB-KW"/>
</dbReference>
<dbReference type="Gene3D" id="1.10.260.40">
    <property type="entry name" value="lambda repressor-like DNA-binding domains"/>
    <property type="match status" value="1"/>
</dbReference>
<sequence length="133" mass="15406">MILFRSDRLIEWRKKKKLTQEQLAVKVNITKAGISNYENGHSAPPHETLVALADFLGITTDYLLGRTDDPTPNKTAGNEEDAEFETFIRNPEHGIFFKEYLDAPEERKNELMQFWRIIKEAEKGRKLGDRQGE</sequence>
<dbReference type="SUPFAM" id="SSF47413">
    <property type="entry name" value="lambda repressor-like DNA-binding domains"/>
    <property type="match status" value="1"/>
</dbReference>
<keyword evidence="1" id="KW-0238">DNA-binding</keyword>
<dbReference type="InterPro" id="IPR001387">
    <property type="entry name" value="Cro/C1-type_HTH"/>
</dbReference>
<dbReference type="Proteomes" id="UP000552038">
    <property type="component" value="Unassembled WGS sequence"/>
</dbReference>
<evidence type="ECO:0000259" key="2">
    <source>
        <dbReference type="PROSITE" id="PS50132"/>
    </source>
</evidence>
<feature type="domain" description="HTH cro/C1-type" evidence="3">
    <location>
        <begin position="9"/>
        <end position="63"/>
    </location>
</feature>
<evidence type="ECO:0000256" key="1">
    <source>
        <dbReference type="ARBA" id="ARBA00023125"/>
    </source>
</evidence>
<dbReference type="PANTHER" id="PTHR46558:SF11">
    <property type="entry name" value="HTH-TYPE TRANSCRIPTIONAL REGULATOR XRE"/>
    <property type="match status" value="1"/>
</dbReference>
<dbReference type="Pfam" id="PF01381">
    <property type="entry name" value="HTH_3"/>
    <property type="match status" value="1"/>
</dbReference>
<protein>
    <submittedName>
        <fullName evidence="4">Helix-turn-helix transcriptional regulator</fullName>
    </submittedName>
</protein>
<dbReference type="EMBL" id="JABFOR010000038">
    <property type="protein sequence ID" value="NOJ73154.1"/>
    <property type="molecule type" value="Genomic_DNA"/>
</dbReference>
<reference evidence="4 5" key="1">
    <citation type="submission" date="2020-05" db="EMBL/GenBank/DDBJ databases">
        <title>Whole genome sequencing and identification of novel metabolites from Paenibacillus alvei strain JR949.</title>
        <authorList>
            <person name="Rajendhran J."/>
            <person name="Sree Pranav P."/>
            <person name="Mahalakshmi B."/>
            <person name="Karthikeyan R."/>
        </authorList>
    </citation>
    <scope>NUCLEOTIDE SEQUENCE [LARGE SCALE GENOMIC DNA]</scope>
    <source>
        <strain evidence="4 5">JR949</strain>
    </source>
</reference>
<feature type="domain" description="RGS" evidence="2">
    <location>
        <begin position="83"/>
        <end position="133"/>
    </location>
</feature>
<evidence type="ECO:0000259" key="3">
    <source>
        <dbReference type="PROSITE" id="PS50943"/>
    </source>
</evidence>
<name>A0AAP7A281_PAEAL</name>
<dbReference type="InterPro" id="IPR010982">
    <property type="entry name" value="Lambda_DNA-bd_dom_sf"/>
</dbReference>
<dbReference type="SMART" id="SM00530">
    <property type="entry name" value="HTH_XRE"/>
    <property type="match status" value="1"/>
</dbReference>
<dbReference type="PANTHER" id="PTHR46558">
    <property type="entry name" value="TRACRIPTIONAL REGULATORY PROTEIN-RELATED-RELATED"/>
    <property type="match status" value="1"/>
</dbReference>
<accession>A0AAP7A281</accession>
<proteinExistence type="predicted"/>
<organism evidence="4 5">
    <name type="scientific">Paenibacillus alvei</name>
    <name type="common">Bacillus alvei</name>
    <dbReference type="NCBI Taxonomy" id="44250"/>
    <lineage>
        <taxon>Bacteria</taxon>
        <taxon>Bacillati</taxon>
        <taxon>Bacillota</taxon>
        <taxon>Bacilli</taxon>
        <taxon>Bacillales</taxon>
        <taxon>Paenibacillaceae</taxon>
        <taxon>Paenibacillus</taxon>
    </lineage>
</organism>
<dbReference type="PROSITE" id="PS50132">
    <property type="entry name" value="RGS"/>
    <property type="match status" value="1"/>
</dbReference>
<comment type="caution">
    <text evidence="4">The sequence shown here is derived from an EMBL/GenBank/DDBJ whole genome shotgun (WGS) entry which is preliminary data.</text>
</comment>